<dbReference type="NCBIfam" id="NF006176">
    <property type="entry name" value="PRK08311.2-4"/>
    <property type="match status" value="1"/>
</dbReference>
<dbReference type="InterPro" id="IPR014244">
    <property type="entry name" value="RNA_pol_sigma-I"/>
</dbReference>
<dbReference type="GO" id="GO:0005737">
    <property type="term" value="C:cytoplasm"/>
    <property type="evidence" value="ECO:0007669"/>
    <property type="project" value="UniProtKB-SubCell"/>
</dbReference>
<dbReference type="GO" id="GO:0006352">
    <property type="term" value="P:DNA-templated transcription initiation"/>
    <property type="evidence" value="ECO:0007669"/>
    <property type="project" value="UniProtKB-UniRule"/>
</dbReference>
<comment type="function">
    <text evidence="6">Sigma factors are initiation factors that promote the attachment of RNA polymerase to specific initiation sites and are then released.</text>
</comment>
<dbReference type="PANTHER" id="PTHR30385">
    <property type="entry name" value="SIGMA FACTOR F FLAGELLAR"/>
    <property type="match status" value="1"/>
</dbReference>
<dbReference type="GO" id="GO:0003677">
    <property type="term" value="F:DNA binding"/>
    <property type="evidence" value="ECO:0007669"/>
    <property type="project" value="UniProtKB-UniRule"/>
</dbReference>
<evidence type="ECO:0000313" key="8">
    <source>
        <dbReference type="EMBL" id="PZD94603.1"/>
    </source>
</evidence>
<dbReference type="OrthoDB" id="3190733at2"/>
<gene>
    <name evidence="6 8" type="primary">sigI</name>
    <name evidence="8" type="ORF">DNH61_16700</name>
</gene>
<evidence type="ECO:0000259" key="7">
    <source>
        <dbReference type="Pfam" id="PF04542"/>
    </source>
</evidence>
<feature type="short sequence motif" description="Polymerase core binding" evidence="6">
    <location>
        <begin position="70"/>
        <end position="83"/>
    </location>
</feature>
<dbReference type="Gene3D" id="1.10.1740.10">
    <property type="match status" value="1"/>
</dbReference>
<evidence type="ECO:0000256" key="6">
    <source>
        <dbReference type="HAMAP-Rule" id="MF_02064"/>
    </source>
</evidence>
<dbReference type="GO" id="GO:0016987">
    <property type="term" value="F:sigma factor activity"/>
    <property type="evidence" value="ECO:0007669"/>
    <property type="project" value="UniProtKB-UniRule"/>
</dbReference>
<feature type="DNA-binding region" description="H-T-H motif" evidence="6">
    <location>
        <begin position="216"/>
        <end position="235"/>
    </location>
</feature>
<keyword evidence="6" id="KW-0346">Stress response</keyword>
<dbReference type="Pfam" id="PF04542">
    <property type="entry name" value="Sigma70_r2"/>
    <property type="match status" value="1"/>
</dbReference>
<dbReference type="Proteomes" id="UP000249522">
    <property type="component" value="Unassembled WGS sequence"/>
</dbReference>
<keyword evidence="5 6" id="KW-0804">Transcription</keyword>
<evidence type="ECO:0000313" key="9">
    <source>
        <dbReference type="Proteomes" id="UP000249522"/>
    </source>
</evidence>
<reference evidence="8 9" key="1">
    <citation type="submission" date="2018-06" db="EMBL/GenBank/DDBJ databases">
        <title>Paenibacillus imtechensis sp. nov.</title>
        <authorList>
            <person name="Pinnaka A.K."/>
            <person name="Singh H."/>
            <person name="Kaur M."/>
        </authorList>
    </citation>
    <scope>NUCLEOTIDE SEQUENCE [LARGE SCALE GENOMIC DNA]</scope>
    <source>
        <strain evidence="8 9">SMB1</strain>
    </source>
</reference>
<comment type="caution">
    <text evidence="8">The sequence shown here is derived from an EMBL/GenBank/DDBJ whole genome shotgun (WGS) entry which is preliminary data.</text>
</comment>
<keyword evidence="9" id="KW-1185">Reference proteome</keyword>
<evidence type="ECO:0000256" key="2">
    <source>
        <dbReference type="ARBA" id="ARBA00023015"/>
    </source>
</evidence>
<dbReference type="InterPro" id="IPR014284">
    <property type="entry name" value="RNA_pol_sigma-70_dom"/>
</dbReference>
<comment type="activity regulation">
    <text evidence="6">Negatively regulated by the anti-sigma-I factor RsgI.</text>
</comment>
<evidence type="ECO:0000256" key="5">
    <source>
        <dbReference type="ARBA" id="ARBA00023163"/>
    </source>
</evidence>
<dbReference type="EMBL" id="QKRB01000051">
    <property type="protein sequence ID" value="PZD94603.1"/>
    <property type="molecule type" value="Genomic_DNA"/>
</dbReference>
<keyword evidence="1 6" id="KW-0963">Cytoplasm</keyword>
<evidence type="ECO:0000256" key="4">
    <source>
        <dbReference type="ARBA" id="ARBA00023125"/>
    </source>
</evidence>
<dbReference type="PIRSF" id="PIRSF038953">
    <property type="entry name" value="SigI"/>
    <property type="match status" value="1"/>
</dbReference>
<dbReference type="NCBIfam" id="NF006175">
    <property type="entry name" value="PRK08311.2-3"/>
    <property type="match status" value="1"/>
</dbReference>
<keyword evidence="2 6" id="KW-0805">Transcription regulation</keyword>
<keyword evidence="3 6" id="KW-0731">Sigma factor</keyword>
<dbReference type="NCBIfam" id="TIGR02895">
    <property type="entry name" value="spore_sigI"/>
    <property type="match status" value="1"/>
</dbReference>
<dbReference type="InterPro" id="IPR007627">
    <property type="entry name" value="RNA_pol_sigma70_r2"/>
</dbReference>
<comment type="subcellular location">
    <subcellularLocation>
        <location evidence="6">Cytoplasm</location>
    </subcellularLocation>
</comment>
<dbReference type="HAMAP" id="MF_02064">
    <property type="entry name" value="Sigma70_SigI"/>
    <property type="match status" value="1"/>
</dbReference>
<evidence type="ECO:0000256" key="1">
    <source>
        <dbReference type="ARBA" id="ARBA00022490"/>
    </source>
</evidence>
<comment type="subunit">
    <text evidence="6">Interacts with RsgI.</text>
</comment>
<accession>A0A2W1L6L8</accession>
<name>A0A2W1L6L8_9BACL</name>
<proteinExistence type="inferred from homology"/>
<dbReference type="InterPro" id="IPR013325">
    <property type="entry name" value="RNA_pol_sigma_r2"/>
</dbReference>
<dbReference type="NCBIfam" id="TIGR02937">
    <property type="entry name" value="sigma70-ECF"/>
    <property type="match status" value="1"/>
</dbReference>
<comment type="similarity">
    <text evidence="6">Belongs to the sigma-70 factor family. SigI subfamily.</text>
</comment>
<dbReference type="AlphaFoldDB" id="A0A2W1L6L8"/>
<sequence length="277" mass="31696">MLLLLIKRFFAKSGSTKAAERPHPSPESIVERIRSGEAGLRDTFIADYRPYIAKVTSKFCKRYIDPEKDDEFSIAMIAFNEAIEQFSPASGRSFLGFAETVVRRRLIDHLRKEQRHRMSVPISAFEKPEEEESAVNPVEVSMAIEQYEQERQREQLQFEIEAFSKHLKTYDITFADLADKSPKHTDSRSTLYRIGRLVASDEELFAMLEAKRKLPVKELLDICGVSRKTIERNRKFIIAAALIVNGNFPHLQAYLKLPEYLPLQGAKEEEVAEGVGS</sequence>
<feature type="domain" description="RNA polymerase sigma-70 region 2" evidence="7">
    <location>
        <begin position="45"/>
        <end position="115"/>
    </location>
</feature>
<keyword evidence="4 6" id="KW-0238">DNA-binding</keyword>
<organism evidence="8 9">
    <name type="scientific">Paenibacillus sambharensis</name>
    <dbReference type="NCBI Taxonomy" id="1803190"/>
    <lineage>
        <taxon>Bacteria</taxon>
        <taxon>Bacillati</taxon>
        <taxon>Bacillota</taxon>
        <taxon>Bacilli</taxon>
        <taxon>Bacillales</taxon>
        <taxon>Paenibacillaceae</taxon>
        <taxon>Paenibacillus</taxon>
    </lineage>
</organism>
<protein>
    <recommendedName>
        <fullName evidence="6">RNA polymerase sigma factor SigI</fullName>
    </recommendedName>
</protein>
<dbReference type="PANTHER" id="PTHR30385:SF6">
    <property type="entry name" value="RNA POLYMERASE SIGMA FACTOR SIGI"/>
    <property type="match status" value="1"/>
</dbReference>
<evidence type="ECO:0000256" key="3">
    <source>
        <dbReference type="ARBA" id="ARBA00023082"/>
    </source>
</evidence>
<dbReference type="SUPFAM" id="SSF88946">
    <property type="entry name" value="Sigma2 domain of RNA polymerase sigma factors"/>
    <property type="match status" value="1"/>
</dbReference>